<evidence type="ECO:0000313" key="1">
    <source>
        <dbReference type="EMBL" id="KAE8357283.1"/>
    </source>
</evidence>
<dbReference type="AlphaFoldDB" id="A0A5N6ZJ75"/>
<gene>
    <name evidence="1" type="ORF">BDV27DRAFT_89849</name>
</gene>
<organism evidence="1 2">
    <name type="scientific">Aspergillus caelatus</name>
    <dbReference type="NCBI Taxonomy" id="61420"/>
    <lineage>
        <taxon>Eukaryota</taxon>
        <taxon>Fungi</taxon>
        <taxon>Dikarya</taxon>
        <taxon>Ascomycota</taxon>
        <taxon>Pezizomycotina</taxon>
        <taxon>Eurotiomycetes</taxon>
        <taxon>Eurotiomycetidae</taxon>
        <taxon>Eurotiales</taxon>
        <taxon>Aspergillaceae</taxon>
        <taxon>Aspergillus</taxon>
        <taxon>Aspergillus subgen. Circumdati</taxon>
    </lineage>
</organism>
<dbReference type="RefSeq" id="XP_031920364.1">
    <property type="nucleotide sequence ID" value="XM_032077903.1"/>
</dbReference>
<dbReference type="EMBL" id="ML738059">
    <property type="protein sequence ID" value="KAE8357283.1"/>
    <property type="molecule type" value="Genomic_DNA"/>
</dbReference>
<evidence type="ECO:0000313" key="2">
    <source>
        <dbReference type="Proteomes" id="UP000326268"/>
    </source>
</evidence>
<accession>A0A5N6ZJ75</accession>
<dbReference type="GeneID" id="43662349"/>
<dbReference type="Proteomes" id="UP000326268">
    <property type="component" value="Unassembled WGS sequence"/>
</dbReference>
<protein>
    <submittedName>
        <fullName evidence="1">Uncharacterized protein</fullName>
    </submittedName>
</protein>
<keyword evidence="2" id="KW-1185">Reference proteome</keyword>
<sequence length="88" mass="10365">MVHMFHMISWDLERLLDLGIIPARLSTRQRSNQHGQLPRTASAFPYMRFLALTDQDVWDLIQKTMSCCGLKTLKEQFQNENTWRLAVD</sequence>
<reference evidence="1 2" key="1">
    <citation type="submission" date="2019-04" db="EMBL/GenBank/DDBJ databases">
        <title>Friends and foes A comparative genomics studyof 23 Aspergillus species from section Flavi.</title>
        <authorList>
            <consortium name="DOE Joint Genome Institute"/>
            <person name="Kjaerbolling I."/>
            <person name="Vesth T."/>
            <person name="Frisvad J.C."/>
            <person name="Nybo J.L."/>
            <person name="Theobald S."/>
            <person name="Kildgaard S."/>
            <person name="Isbrandt T."/>
            <person name="Kuo A."/>
            <person name="Sato A."/>
            <person name="Lyhne E.K."/>
            <person name="Kogle M.E."/>
            <person name="Wiebenga A."/>
            <person name="Kun R.S."/>
            <person name="Lubbers R.J."/>
            <person name="Makela M.R."/>
            <person name="Barry K."/>
            <person name="Chovatia M."/>
            <person name="Clum A."/>
            <person name="Daum C."/>
            <person name="Haridas S."/>
            <person name="He G."/>
            <person name="LaButti K."/>
            <person name="Lipzen A."/>
            <person name="Mondo S."/>
            <person name="Riley R."/>
            <person name="Salamov A."/>
            <person name="Simmons B.A."/>
            <person name="Magnuson J.K."/>
            <person name="Henrissat B."/>
            <person name="Mortensen U.H."/>
            <person name="Larsen T.O."/>
            <person name="Devries R.P."/>
            <person name="Grigoriev I.V."/>
            <person name="Machida M."/>
            <person name="Baker S.E."/>
            <person name="Andersen M.R."/>
        </authorList>
    </citation>
    <scope>NUCLEOTIDE SEQUENCE [LARGE SCALE GENOMIC DNA]</scope>
    <source>
        <strain evidence="1 2">CBS 763.97</strain>
    </source>
</reference>
<proteinExistence type="predicted"/>
<name>A0A5N6ZJ75_9EURO</name>